<dbReference type="RefSeq" id="WP_089321288.1">
    <property type="nucleotide sequence ID" value="NZ_FZOQ01000027.1"/>
</dbReference>
<keyword evidence="3" id="KW-1185">Reference proteome</keyword>
<dbReference type="AlphaFoldDB" id="A0A239KBX6"/>
<protein>
    <recommendedName>
        <fullName evidence="1">TTHB210-like domain-containing protein</fullName>
    </recommendedName>
</protein>
<evidence type="ECO:0000313" key="3">
    <source>
        <dbReference type="Proteomes" id="UP000198432"/>
    </source>
</evidence>
<dbReference type="InterPro" id="IPR040832">
    <property type="entry name" value="TTHB210-like_dom"/>
</dbReference>
<dbReference type="OrthoDB" id="2867208at2"/>
<dbReference type="CDD" id="cd11669">
    <property type="entry name" value="TTHB210-like"/>
    <property type="match status" value="1"/>
</dbReference>
<dbReference type="PROSITE" id="PS51257">
    <property type="entry name" value="PROKAR_LIPOPROTEIN"/>
    <property type="match status" value="1"/>
</dbReference>
<name>A0A239KBX6_9BACT</name>
<proteinExistence type="predicted"/>
<dbReference type="Pfam" id="PF18197">
    <property type="entry name" value="TTHB210-like"/>
    <property type="match status" value="1"/>
</dbReference>
<sequence>MMKKNILQRAKALPLPLYLLGVMLVSGCSEQEVVEPAVLQASSLHEAKGKGQNESIKTQTFYGPATPLGQGVARTWVEVNKNGEPVAIGVNMSSKAAASLPDEMTIYNLQLPKQVEATPFQTVMLDWNPAGHGPNMYEKPHFDVHFYMISNEERAAIPGGEQTLSEDFQANYIPKDHLFGGMSIPGMGVHWINSHSPEIMHEEEFTKTFIFGEYQNKVIFYEPMLTLEYLQGLAPNIVEEAIVPQPAKVQQSGYYPKSYTVSYDPTPGEYTIALTNLYYRVAE</sequence>
<dbReference type="EMBL" id="FZOQ01000027">
    <property type="protein sequence ID" value="SNT15119.1"/>
    <property type="molecule type" value="Genomic_DNA"/>
</dbReference>
<gene>
    <name evidence="2" type="ORF">SAMN06296052_12764</name>
</gene>
<dbReference type="InterPro" id="IPR033786">
    <property type="entry name" value="TTHB210-like"/>
</dbReference>
<dbReference type="Proteomes" id="UP000198432">
    <property type="component" value="Unassembled WGS sequence"/>
</dbReference>
<reference evidence="3" key="1">
    <citation type="submission" date="2017-06" db="EMBL/GenBank/DDBJ databases">
        <authorList>
            <person name="Varghese N."/>
            <person name="Submissions S."/>
        </authorList>
    </citation>
    <scope>NUCLEOTIDE SEQUENCE [LARGE SCALE GENOMIC DNA]</scope>
    <source>
        <strain evidence="3">NKM1</strain>
    </source>
</reference>
<feature type="domain" description="TTHB210-like" evidence="1">
    <location>
        <begin position="81"/>
        <end position="127"/>
    </location>
</feature>
<accession>A0A239KBX6</accession>
<evidence type="ECO:0000313" key="2">
    <source>
        <dbReference type="EMBL" id="SNT15119.1"/>
    </source>
</evidence>
<evidence type="ECO:0000259" key="1">
    <source>
        <dbReference type="Pfam" id="PF18197"/>
    </source>
</evidence>
<organism evidence="2 3">
    <name type="scientific">Pontibacter ummariensis</name>
    <dbReference type="NCBI Taxonomy" id="1610492"/>
    <lineage>
        <taxon>Bacteria</taxon>
        <taxon>Pseudomonadati</taxon>
        <taxon>Bacteroidota</taxon>
        <taxon>Cytophagia</taxon>
        <taxon>Cytophagales</taxon>
        <taxon>Hymenobacteraceae</taxon>
        <taxon>Pontibacter</taxon>
    </lineage>
</organism>